<dbReference type="InterPro" id="IPR036329">
    <property type="entry name" value="Aro-AA_hydroxylase_C_sf"/>
</dbReference>
<evidence type="ECO:0000256" key="3">
    <source>
        <dbReference type="ARBA" id="ARBA00022723"/>
    </source>
</evidence>
<evidence type="ECO:0000256" key="2">
    <source>
        <dbReference type="ARBA" id="ARBA00009712"/>
    </source>
</evidence>
<dbReference type="InterPro" id="IPR019774">
    <property type="entry name" value="Aromatic-AA_hydroxylase_C"/>
</dbReference>
<evidence type="ECO:0000313" key="9">
    <source>
        <dbReference type="EMBL" id="GBN16888.1"/>
    </source>
</evidence>
<comment type="similarity">
    <text evidence="2">Belongs to the biopterin-dependent aromatic amino acid hydroxylase family.</text>
</comment>
<sequence length="301" mass="34019">MRSEVVFLRFLSKIEMEKAAHVDFRKCSRAPSQYEFYADVRCERSQIQDLLHSMEREIECVCQEQFEEGEVQTSDHPPPTPTSPDLELGFGGVPWFPRKMSDLDKSAKRVLMYGVSLMLIIRDCCHELLGHVPLLADASFAQFSQELGLASLRASDEEVDKLATCYFFTVEFGLCKQAGQMRVYGAGLLSSVAELQHSLSPNAKVLPFDPEVTSQTTPLITTFQDCYFYTGSFDEAKEKMREFASTIKRPFGLRYNPYTQTVEILSNTRKIANLVSELKGDLCVVTTALKKIRGKQCVKDS</sequence>
<dbReference type="GO" id="GO:0043005">
    <property type="term" value="C:neuron projection"/>
    <property type="evidence" value="ECO:0007669"/>
    <property type="project" value="TreeGrafter"/>
</dbReference>
<evidence type="ECO:0000256" key="4">
    <source>
        <dbReference type="ARBA" id="ARBA00023002"/>
    </source>
</evidence>
<evidence type="ECO:0000256" key="7">
    <source>
        <dbReference type="PIRSR" id="PIRSR601273-2"/>
    </source>
</evidence>
<evidence type="ECO:0000256" key="5">
    <source>
        <dbReference type="ARBA" id="ARBA00023004"/>
    </source>
</evidence>
<feature type="binding site" evidence="7">
    <location>
        <position position="171"/>
    </location>
    <ligand>
        <name>Fe cation</name>
        <dbReference type="ChEBI" id="CHEBI:24875"/>
    </ligand>
</feature>
<gene>
    <name evidence="9" type="primary">TPH1_0</name>
    <name evidence="9" type="ORF">AVEN_35456_1</name>
</gene>
<reference evidence="9 10" key="1">
    <citation type="journal article" date="2019" name="Sci. Rep.">
        <title>Orb-weaving spider Araneus ventricosus genome elucidates the spidroin gene catalogue.</title>
        <authorList>
            <person name="Kono N."/>
            <person name="Nakamura H."/>
            <person name="Ohtoshi R."/>
            <person name="Moran D.A.P."/>
            <person name="Shinohara A."/>
            <person name="Yoshida Y."/>
            <person name="Fujiwara M."/>
            <person name="Mori M."/>
            <person name="Tomita M."/>
            <person name="Arakawa K."/>
        </authorList>
    </citation>
    <scope>NUCLEOTIDE SEQUENCE [LARGE SCALE GENOMIC DNA]</scope>
</reference>
<evidence type="ECO:0000256" key="6">
    <source>
        <dbReference type="ARBA" id="ARBA00023033"/>
    </source>
</evidence>
<dbReference type="PROSITE" id="PS51410">
    <property type="entry name" value="BH4_AAA_HYDROXYL_2"/>
    <property type="match status" value="1"/>
</dbReference>
<dbReference type="EMBL" id="BGPR01006198">
    <property type="protein sequence ID" value="GBN16888.1"/>
    <property type="molecule type" value="Genomic_DNA"/>
</dbReference>
<dbReference type="SUPFAM" id="SSF56534">
    <property type="entry name" value="Aromatic aminoacid monoxygenases, catalytic and oligomerization domains"/>
    <property type="match status" value="1"/>
</dbReference>
<name>A0A4Y2LQ77_ARAVE</name>
<comment type="cofactor">
    <cofactor evidence="1 7">
        <name>Fe(2+)</name>
        <dbReference type="ChEBI" id="CHEBI:29033"/>
    </cofactor>
</comment>
<feature type="domain" description="Biopterin-dependent aromatic amino acid hydroxylase family profile" evidence="8">
    <location>
        <begin position="123"/>
        <end position="293"/>
    </location>
</feature>
<dbReference type="AlphaFoldDB" id="A0A4Y2LQ77"/>
<dbReference type="InterPro" id="IPR001273">
    <property type="entry name" value="ArAA_hydroxylase"/>
</dbReference>
<dbReference type="Proteomes" id="UP000499080">
    <property type="component" value="Unassembled WGS sequence"/>
</dbReference>
<proteinExistence type="inferred from homology"/>
<keyword evidence="4" id="KW-0560">Oxidoreductase</keyword>
<feature type="binding site" evidence="7">
    <location>
        <position position="126"/>
    </location>
    <ligand>
        <name>Fe cation</name>
        <dbReference type="ChEBI" id="CHEBI:24875"/>
    </ligand>
</feature>
<protein>
    <submittedName>
        <fullName evidence="9">Tryptophan 5-hydroxylase 1</fullName>
    </submittedName>
</protein>
<keyword evidence="10" id="KW-1185">Reference proteome</keyword>
<dbReference type="GO" id="GO:0009072">
    <property type="term" value="P:aromatic amino acid metabolic process"/>
    <property type="evidence" value="ECO:0007669"/>
    <property type="project" value="InterPro"/>
</dbReference>
<feature type="binding site" evidence="7">
    <location>
        <position position="131"/>
    </location>
    <ligand>
        <name>Fe cation</name>
        <dbReference type="ChEBI" id="CHEBI:24875"/>
    </ligand>
</feature>
<keyword evidence="5 7" id="KW-0408">Iron</keyword>
<dbReference type="Pfam" id="PF00351">
    <property type="entry name" value="Biopterin_H"/>
    <property type="match status" value="1"/>
</dbReference>
<keyword evidence="6" id="KW-0503">Monooxygenase</keyword>
<dbReference type="GO" id="GO:0004510">
    <property type="term" value="F:tryptophan 5-monooxygenase activity"/>
    <property type="evidence" value="ECO:0007669"/>
    <property type="project" value="TreeGrafter"/>
</dbReference>
<dbReference type="PANTHER" id="PTHR11473">
    <property type="entry name" value="AROMATIC AMINO ACID HYDROXYLASE"/>
    <property type="match status" value="1"/>
</dbReference>
<dbReference type="InterPro" id="IPR036951">
    <property type="entry name" value="ArAA_hydroxylase_sf"/>
</dbReference>
<evidence type="ECO:0000313" key="10">
    <source>
        <dbReference type="Proteomes" id="UP000499080"/>
    </source>
</evidence>
<keyword evidence="3 7" id="KW-0479">Metal-binding</keyword>
<dbReference type="PANTHER" id="PTHR11473:SF16">
    <property type="entry name" value="TRYPTOPHAN 5-HYDROXYLASE 2"/>
    <property type="match status" value="1"/>
</dbReference>
<accession>A0A4Y2LQ77</accession>
<organism evidence="9 10">
    <name type="scientific">Araneus ventricosus</name>
    <name type="common">Orbweaver spider</name>
    <name type="synonym">Epeira ventricosa</name>
    <dbReference type="NCBI Taxonomy" id="182803"/>
    <lineage>
        <taxon>Eukaryota</taxon>
        <taxon>Metazoa</taxon>
        <taxon>Ecdysozoa</taxon>
        <taxon>Arthropoda</taxon>
        <taxon>Chelicerata</taxon>
        <taxon>Arachnida</taxon>
        <taxon>Araneae</taxon>
        <taxon>Araneomorphae</taxon>
        <taxon>Entelegynae</taxon>
        <taxon>Araneoidea</taxon>
        <taxon>Araneidae</taxon>
        <taxon>Araneus</taxon>
    </lineage>
</organism>
<dbReference type="Gene3D" id="1.10.800.10">
    <property type="entry name" value="Aromatic amino acid hydroxylase"/>
    <property type="match status" value="2"/>
</dbReference>
<evidence type="ECO:0000259" key="8">
    <source>
        <dbReference type="PROSITE" id="PS51410"/>
    </source>
</evidence>
<evidence type="ECO:0000256" key="1">
    <source>
        <dbReference type="ARBA" id="ARBA00001954"/>
    </source>
</evidence>
<dbReference type="PRINTS" id="PR00372">
    <property type="entry name" value="FYWHYDRXLASE"/>
</dbReference>
<dbReference type="OrthoDB" id="983542at2759"/>
<dbReference type="GO" id="GO:0005506">
    <property type="term" value="F:iron ion binding"/>
    <property type="evidence" value="ECO:0007669"/>
    <property type="project" value="InterPro"/>
</dbReference>
<comment type="caution">
    <text evidence="9">The sequence shown here is derived from an EMBL/GenBank/DDBJ whole genome shotgun (WGS) entry which is preliminary data.</text>
</comment>